<organism evidence="1 2">
    <name type="scientific">Brumimicrobium glaciale</name>
    <dbReference type="NCBI Taxonomy" id="200475"/>
    <lineage>
        <taxon>Bacteria</taxon>
        <taxon>Pseudomonadati</taxon>
        <taxon>Bacteroidota</taxon>
        <taxon>Flavobacteriia</taxon>
        <taxon>Flavobacteriales</taxon>
        <taxon>Crocinitomicaceae</taxon>
        <taxon>Brumimicrobium</taxon>
    </lineage>
</organism>
<dbReference type="OrthoDB" id="1467275at2"/>
<dbReference type="Proteomes" id="UP000293952">
    <property type="component" value="Unassembled WGS sequence"/>
</dbReference>
<dbReference type="RefSeq" id="WP_130094219.1">
    <property type="nucleotide sequence ID" value="NZ_SETE01000005.1"/>
</dbReference>
<evidence type="ECO:0000313" key="2">
    <source>
        <dbReference type="Proteomes" id="UP000293952"/>
    </source>
</evidence>
<dbReference type="EMBL" id="SETE01000005">
    <property type="protein sequence ID" value="RYM32882.1"/>
    <property type="molecule type" value="Genomic_DNA"/>
</dbReference>
<proteinExistence type="predicted"/>
<sequence length="191" mass="23059">MKNDNIGKYLNDFESLIDTPYMSLDKIEWWLLKYADFHSEITTYYRDNNISYSPNSDLEAHPLYPIIINLHSFLDFYHSLNEISEYVRRESYFMEEIKEYHRLKDVQHESKEWLIKNLKFGLGPYPQFIADANAFGNEEMIVINEQPDVIFYLLRDDFSFTLEFIEIFEELFFEKGLLPEELEGFWERVGK</sequence>
<evidence type="ECO:0000313" key="1">
    <source>
        <dbReference type="EMBL" id="RYM32882.1"/>
    </source>
</evidence>
<name>A0A4Q4KI44_9FLAO</name>
<accession>A0A4Q4KI44</accession>
<dbReference type="AlphaFoldDB" id="A0A4Q4KI44"/>
<reference evidence="1 2" key="1">
    <citation type="submission" date="2019-02" db="EMBL/GenBank/DDBJ databases">
        <title>Genome sequence of the sea-ice species Brumimicrobium glaciale.</title>
        <authorList>
            <person name="Bowman J.P."/>
        </authorList>
    </citation>
    <scope>NUCLEOTIDE SEQUENCE [LARGE SCALE GENOMIC DNA]</scope>
    <source>
        <strain evidence="1 2">IC156</strain>
    </source>
</reference>
<keyword evidence="2" id="KW-1185">Reference proteome</keyword>
<comment type="caution">
    <text evidence="1">The sequence shown here is derived from an EMBL/GenBank/DDBJ whole genome shotgun (WGS) entry which is preliminary data.</text>
</comment>
<gene>
    <name evidence="1" type="ORF">ERX46_12555</name>
</gene>
<protein>
    <submittedName>
        <fullName evidence="1">Uncharacterized protein</fullName>
    </submittedName>
</protein>